<evidence type="ECO:0000313" key="2">
    <source>
        <dbReference type="Proteomes" id="UP000502415"/>
    </source>
</evidence>
<sequence length="159" mass="16576">MGEVANPKAGDELHEHNLAGGVGVGGGAVAGAALGAVGGPVGMAAGAAIGSIAGGMVGKGAGHLVNPQEEDAYWRNSFQGQSYYTPGFSYDDYSPAYALGYNNTGRFNSYDQAEPQMASEWDRVKGHSRLSWDQAKLASRAAWNRVERAIPGDSDRDGR</sequence>
<keyword evidence="2" id="KW-1185">Reference proteome</keyword>
<name>A0A7Z2W1P2_9BURK</name>
<proteinExistence type="predicted"/>
<dbReference type="KEGG" id="mfy:HH212_10070"/>
<evidence type="ECO:0008006" key="3">
    <source>
        <dbReference type="Google" id="ProtNLM"/>
    </source>
</evidence>
<dbReference type="Proteomes" id="UP000502415">
    <property type="component" value="Chromosome"/>
</dbReference>
<dbReference type="EMBL" id="CP051685">
    <property type="protein sequence ID" value="QJE03276.1"/>
    <property type="molecule type" value="Genomic_DNA"/>
</dbReference>
<organism evidence="1 2">
    <name type="scientific">Massilia forsythiae</name>
    <dbReference type="NCBI Taxonomy" id="2728020"/>
    <lineage>
        <taxon>Bacteria</taxon>
        <taxon>Pseudomonadati</taxon>
        <taxon>Pseudomonadota</taxon>
        <taxon>Betaproteobacteria</taxon>
        <taxon>Burkholderiales</taxon>
        <taxon>Oxalobacteraceae</taxon>
        <taxon>Telluria group</taxon>
        <taxon>Massilia</taxon>
    </lineage>
</organism>
<gene>
    <name evidence="1" type="ORF">HH212_10070</name>
</gene>
<evidence type="ECO:0000313" key="1">
    <source>
        <dbReference type="EMBL" id="QJE03276.1"/>
    </source>
</evidence>
<reference evidence="1 2" key="1">
    <citation type="submission" date="2020-04" db="EMBL/GenBank/DDBJ databases">
        <title>Genome sequencing of novel species.</title>
        <authorList>
            <person name="Heo J."/>
            <person name="Kim S.-J."/>
            <person name="Kim J.-S."/>
            <person name="Hong S.-B."/>
            <person name="Kwon S.-W."/>
        </authorList>
    </citation>
    <scope>NUCLEOTIDE SEQUENCE [LARGE SCALE GENOMIC DNA]</scope>
    <source>
        <strain evidence="1 2">GN2-R2</strain>
    </source>
</reference>
<protein>
    <recommendedName>
        <fullName evidence="3">Glycine zipper domain-containing protein</fullName>
    </recommendedName>
</protein>
<accession>A0A7Z2W1P2</accession>
<dbReference type="AlphaFoldDB" id="A0A7Z2W1P2"/>